<dbReference type="InterPro" id="IPR003838">
    <property type="entry name" value="ABC3_permease_C"/>
</dbReference>
<dbReference type="Pfam" id="PF12704">
    <property type="entry name" value="MacB_PCD"/>
    <property type="match status" value="2"/>
</dbReference>
<feature type="transmembrane region" description="Helical" evidence="7">
    <location>
        <begin position="431"/>
        <end position="452"/>
    </location>
</feature>
<evidence type="ECO:0000256" key="5">
    <source>
        <dbReference type="ARBA" id="ARBA00023136"/>
    </source>
</evidence>
<gene>
    <name evidence="10" type="ORF">GTP56_04650</name>
</gene>
<protein>
    <submittedName>
        <fullName evidence="10">FtsX-like permease family protein</fullName>
    </submittedName>
</protein>
<feature type="transmembrane region" description="Helical" evidence="7">
    <location>
        <begin position="378"/>
        <end position="400"/>
    </location>
</feature>
<organism evidence="10 11">
    <name type="scientific">Duganella margarita</name>
    <dbReference type="NCBI Taxonomy" id="2692170"/>
    <lineage>
        <taxon>Bacteria</taxon>
        <taxon>Pseudomonadati</taxon>
        <taxon>Pseudomonadota</taxon>
        <taxon>Betaproteobacteria</taxon>
        <taxon>Burkholderiales</taxon>
        <taxon>Oxalobacteraceae</taxon>
        <taxon>Telluria group</taxon>
        <taxon>Duganella</taxon>
    </lineage>
</organism>
<evidence type="ECO:0000256" key="7">
    <source>
        <dbReference type="SAM" id="Phobius"/>
    </source>
</evidence>
<proteinExistence type="inferred from homology"/>
<evidence type="ECO:0000256" key="2">
    <source>
        <dbReference type="ARBA" id="ARBA00022475"/>
    </source>
</evidence>
<evidence type="ECO:0000256" key="3">
    <source>
        <dbReference type="ARBA" id="ARBA00022692"/>
    </source>
</evidence>
<dbReference type="InterPro" id="IPR025857">
    <property type="entry name" value="MacB_PCD"/>
</dbReference>
<keyword evidence="4 7" id="KW-1133">Transmembrane helix</keyword>
<feature type="transmembrane region" description="Helical" evidence="7">
    <location>
        <begin position="718"/>
        <end position="745"/>
    </location>
</feature>
<evidence type="ECO:0000259" key="9">
    <source>
        <dbReference type="Pfam" id="PF12704"/>
    </source>
</evidence>
<feature type="transmembrane region" description="Helical" evidence="7">
    <location>
        <begin position="344"/>
        <end position="366"/>
    </location>
</feature>
<dbReference type="GO" id="GO:0022857">
    <property type="term" value="F:transmembrane transporter activity"/>
    <property type="evidence" value="ECO:0007669"/>
    <property type="project" value="TreeGrafter"/>
</dbReference>
<dbReference type="PANTHER" id="PTHR30572:SF4">
    <property type="entry name" value="ABC TRANSPORTER PERMEASE YTRF"/>
    <property type="match status" value="1"/>
</dbReference>
<feature type="domain" description="ABC3 transporter permease C-terminal" evidence="8">
    <location>
        <begin position="677"/>
        <end position="790"/>
    </location>
</feature>
<feature type="domain" description="ABC3 transporter permease C-terminal" evidence="8">
    <location>
        <begin position="297"/>
        <end position="405"/>
    </location>
</feature>
<evidence type="ECO:0000313" key="11">
    <source>
        <dbReference type="Proteomes" id="UP000469734"/>
    </source>
</evidence>
<keyword evidence="5 7" id="KW-0472">Membrane</keyword>
<dbReference type="InterPro" id="IPR050250">
    <property type="entry name" value="Macrolide_Exporter_MacB"/>
</dbReference>
<dbReference type="AlphaFoldDB" id="A0A7X4KFG3"/>
<comment type="caution">
    <text evidence="10">The sequence shown here is derived from an EMBL/GenBank/DDBJ whole genome shotgun (WGS) entry which is preliminary data.</text>
</comment>
<dbReference type="Pfam" id="PF02687">
    <property type="entry name" value="FtsX"/>
    <property type="match status" value="2"/>
</dbReference>
<feature type="domain" description="MacB-like periplasmic core" evidence="9">
    <location>
        <begin position="21"/>
        <end position="234"/>
    </location>
</feature>
<name>A0A7X4KFG3_9BURK</name>
<dbReference type="PROSITE" id="PS51257">
    <property type="entry name" value="PROKAR_LIPOPROTEIN"/>
    <property type="match status" value="1"/>
</dbReference>
<dbReference type="EMBL" id="WWCR01000003">
    <property type="protein sequence ID" value="MYM71484.1"/>
    <property type="molecule type" value="Genomic_DNA"/>
</dbReference>
<dbReference type="PANTHER" id="PTHR30572">
    <property type="entry name" value="MEMBRANE COMPONENT OF TRANSPORTER-RELATED"/>
    <property type="match status" value="1"/>
</dbReference>
<sequence>MILRDFRIGWRLLLQHPAYSLVVTGGLAIGFAACFLLFGFVAFCLNYNSSIPDNDRLVLVKQRINIFQRPEWEAIAFLPLRDVALASGMVAQASIAKPIDVPLRVGSELRAVNLQVVDPAFQSMFAVAALEGDLQAALTQADGIALTVGGARKLFGVGPVLGRTVDVGGAVLQVRALLPDPPANSTQLYEALAGTNSSAWRERDMAMSQWTRAGLYLKLKPGASMAALTALLQQASDRSPLTQQMRSVAAGMLNGGNVSDIRLLPLRDAYFDADLAAGHTAERYGQRSSVYSLAAGGLLILLLATINYVNLATVRTLRRQREIGISKLLGASAWRLARHFLSEAVLTTVLAAGAGLILAWLLLPVFSDLVNRPLDGIFTLRACAAALAFGAFIGVCAGAYPAWLAHHALPGPALAGRGNTETIAGLWIRRVLTIAQFASAMALSAMALAVSWQTYFASHASPGFDPAHLLVLTLPSYAQDTPLNAGFVEQLRRLPGIEGVAAMSEAVGREGARITNRLRGKDGRDVSMEAKYVSPEWFEVHRLHAVHGEAFDPRRDAVDNSQSGRVMVNAAGALALGYATPQEAVGKLVTVDYRIIGIAPEVRFQGVRAPSRAVVYLVRPTPVLSIRTSDSLQAAYDNIAPLWRRHFPNDIMEIKTQQAVLAERYADDARLMRILAAASAIAIALAGFGIYVLSAYSVQRRRREIVLRKLHGAGRLDIALLMVREFAMPVAAGAIIGLPLAWLAIQRYLAGYADRAPMGVWPLAAAVALALLLALLATARHTLAALRMSPSLAVYD</sequence>
<comment type="similarity">
    <text evidence="6">Belongs to the ABC-4 integral membrane protein family.</text>
</comment>
<evidence type="ECO:0000313" key="10">
    <source>
        <dbReference type="EMBL" id="MYM71484.1"/>
    </source>
</evidence>
<keyword evidence="2" id="KW-1003">Cell membrane</keyword>
<feature type="transmembrane region" description="Helical" evidence="7">
    <location>
        <begin position="21"/>
        <end position="43"/>
    </location>
</feature>
<reference evidence="10 11" key="1">
    <citation type="submission" date="2019-12" db="EMBL/GenBank/DDBJ databases">
        <title>Novel species isolated from a subtropical stream in China.</title>
        <authorList>
            <person name="Lu H."/>
        </authorList>
    </citation>
    <scope>NUCLEOTIDE SEQUENCE [LARGE SCALE GENOMIC DNA]</scope>
    <source>
        <strain evidence="10 11">FT134W</strain>
    </source>
</reference>
<feature type="domain" description="MacB-like periplasmic core" evidence="9">
    <location>
        <begin position="463"/>
        <end position="607"/>
    </location>
</feature>
<feature type="transmembrane region" description="Helical" evidence="7">
    <location>
        <begin position="674"/>
        <end position="698"/>
    </location>
</feature>
<dbReference type="Proteomes" id="UP000469734">
    <property type="component" value="Unassembled WGS sequence"/>
</dbReference>
<accession>A0A7X4KFG3</accession>
<evidence type="ECO:0000256" key="1">
    <source>
        <dbReference type="ARBA" id="ARBA00004651"/>
    </source>
</evidence>
<feature type="transmembrane region" description="Helical" evidence="7">
    <location>
        <begin position="760"/>
        <end position="779"/>
    </location>
</feature>
<keyword evidence="3 7" id="KW-0812">Transmembrane</keyword>
<evidence type="ECO:0000256" key="6">
    <source>
        <dbReference type="ARBA" id="ARBA00038076"/>
    </source>
</evidence>
<evidence type="ECO:0000256" key="4">
    <source>
        <dbReference type="ARBA" id="ARBA00022989"/>
    </source>
</evidence>
<dbReference type="GO" id="GO:0005886">
    <property type="term" value="C:plasma membrane"/>
    <property type="evidence" value="ECO:0007669"/>
    <property type="project" value="UniProtKB-SubCell"/>
</dbReference>
<evidence type="ECO:0000259" key="8">
    <source>
        <dbReference type="Pfam" id="PF02687"/>
    </source>
</evidence>
<dbReference type="RefSeq" id="WP_161049185.1">
    <property type="nucleotide sequence ID" value="NZ_WWCR01000003.1"/>
</dbReference>
<comment type="subcellular location">
    <subcellularLocation>
        <location evidence="1">Cell membrane</location>
        <topology evidence="1">Multi-pass membrane protein</topology>
    </subcellularLocation>
</comment>
<feature type="transmembrane region" description="Helical" evidence="7">
    <location>
        <begin position="290"/>
        <end position="311"/>
    </location>
</feature>